<dbReference type="GO" id="GO:0016887">
    <property type="term" value="F:ATP hydrolysis activity"/>
    <property type="evidence" value="ECO:0007669"/>
    <property type="project" value="InterPro"/>
</dbReference>
<proteinExistence type="inferred from homology"/>
<dbReference type="FunFam" id="3.40.50.300:FF:000218">
    <property type="entry name" value="Multidrug ABC transporter ATP-binding protein"/>
    <property type="match status" value="1"/>
</dbReference>
<gene>
    <name evidence="15" type="ORF">CBF27_08725</name>
</gene>
<comment type="catalytic activity">
    <reaction evidence="8">
        <text>ATP + H2O + xenobioticSide 1 = ADP + phosphate + xenobioticSide 2.</text>
        <dbReference type="EC" id="7.6.2.2"/>
    </reaction>
</comment>
<dbReference type="CDD" id="cd18549">
    <property type="entry name" value="ABC_6TM_YwjA_like"/>
    <property type="match status" value="1"/>
</dbReference>
<feature type="transmembrane region" description="Helical" evidence="12">
    <location>
        <begin position="242"/>
        <end position="261"/>
    </location>
</feature>
<dbReference type="AlphaFoldDB" id="A0A430ASZ4"/>
<evidence type="ECO:0000256" key="2">
    <source>
        <dbReference type="ARBA" id="ARBA00012191"/>
    </source>
</evidence>
<dbReference type="PANTHER" id="PTHR43394">
    <property type="entry name" value="ATP-DEPENDENT PERMEASE MDL1, MITOCHONDRIAL"/>
    <property type="match status" value="1"/>
</dbReference>
<dbReference type="EC" id="7.6.2.2" evidence="2"/>
<protein>
    <recommendedName>
        <fullName evidence="11">Multidrug resistance ABC transporter ATP-binding and permease protein</fullName>
        <ecNumber evidence="2">7.6.2.2</ecNumber>
    </recommendedName>
</protein>
<comment type="subcellular location">
    <subcellularLocation>
        <location evidence="1">Cell membrane</location>
        <topology evidence="1">Multi-pass membrane protein</topology>
    </subcellularLocation>
</comment>
<dbReference type="EMBL" id="NGKC01000009">
    <property type="protein sequence ID" value="RSU11174.1"/>
    <property type="molecule type" value="Genomic_DNA"/>
</dbReference>
<sequence>MKRFFSYYRPYKKLFVLDFSCAVIAALLELAFPVVVNHVIDEIMPQKNWGLIVTVSIALFGFYIINTLLQYVVVYFGHKLGVNIETDMRRELYDHLQSQSFEYYDNQKTGKLISRLTTDLFEISEVAHHGPEDVFITVMTLVGAFMLMYNTHPTLAIATSILVPFITVALVFFNKRMTKVNTRIYENLGEFNAGIEASVSGIRVTQSFANEPFEKKRFEGLNQLYRKSKLAFYKTMALSSSYNYLLIRLISLFALIFGAYFTINDEISYGSFVGFILLSNIFVRPIEKVNTMIESYPKGIAGFKRFTEELDKEPAIKDKDGAVELSGVHGDIRYEHVSFAYEDGTQVLDDLSLEIAKGETVAFVGPSGAGKTTISNLLPRFYEVDSGRITIDGVNIQDVTLQSLRHHIGIVQQDVFLFPGTIRENVLYGRLDATEEEVLTAIELAHLGQVIDDMPEGLDTMIGERGVKLSGGQKQRVAIARMFLKNPPILILDEATSALDTETESVIQESLGSLAKGRTTLIIAHRLATIKQATRIVVIDEQGIVEQGTHDELMAKQGAYKHLYDAQFRE</sequence>
<dbReference type="PROSITE" id="PS00211">
    <property type="entry name" value="ABC_TRANSPORTER_1"/>
    <property type="match status" value="1"/>
</dbReference>
<evidence type="ECO:0000256" key="4">
    <source>
        <dbReference type="ARBA" id="ARBA00022741"/>
    </source>
</evidence>
<evidence type="ECO:0000256" key="7">
    <source>
        <dbReference type="ARBA" id="ARBA00023136"/>
    </source>
</evidence>
<keyword evidence="7 12" id="KW-0472">Membrane</keyword>
<dbReference type="GO" id="GO:0015421">
    <property type="term" value="F:ABC-type oligopeptide transporter activity"/>
    <property type="evidence" value="ECO:0007669"/>
    <property type="project" value="TreeGrafter"/>
</dbReference>
<dbReference type="InterPro" id="IPR027417">
    <property type="entry name" value="P-loop_NTPase"/>
</dbReference>
<dbReference type="InterPro" id="IPR003593">
    <property type="entry name" value="AAA+_ATPase"/>
</dbReference>
<evidence type="ECO:0000256" key="3">
    <source>
        <dbReference type="ARBA" id="ARBA00022692"/>
    </source>
</evidence>
<dbReference type="InterPro" id="IPR003439">
    <property type="entry name" value="ABC_transporter-like_ATP-bd"/>
</dbReference>
<keyword evidence="5 15" id="KW-0067">ATP-binding</keyword>
<name>A0A430ASZ4_9ENTE</name>
<evidence type="ECO:0000259" key="13">
    <source>
        <dbReference type="PROSITE" id="PS50893"/>
    </source>
</evidence>
<accession>A0A430ASZ4</accession>
<dbReference type="SUPFAM" id="SSF52540">
    <property type="entry name" value="P-loop containing nucleoside triphosphate hydrolases"/>
    <property type="match status" value="1"/>
</dbReference>
<dbReference type="Gene3D" id="1.20.1560.10">
    <property type="entry name" value="ABC transporter type 1, transmembrane domain"/>
    <property type="match status" value="1"/>
</dbReference>
<dbReference type="Gene3D" id="3.40.50.300">
    <property type="entry name" value="P-loop containing nucleotide triphosphate hydrolases"/>
    <property type="match status" value="1"/>
</dbReference>
<dbReference type="SMART" id="SM00382">
    <property type="entry name" value="AAA"/>
    <property type="match status" value="1"/>
</dbReference>
<feature type="transmembrane region" description="Helical" evidence="12">
    <location>
        <begin position="49"/>
        <end position="69"/>
    </location>
</feature>
<evidence type="ECO:0000313" key="16">
    <source>
        <dbReference type="Proteomes" id="UP000286773"/>
    </source>
</evidence>
<organism evidence="15 16">
    <name type="scientific">Vagococcus acidifermentans</name>
    <dbReference type="NCBI Taxonomy" id="564710"/>
    <lineage>
        <taxon>Bacteria</taxon>
        <taxon>Bacillati</taxon>
        <taxon>Bacillota</taxon>
        <taxon>Bacilli</taxon>
        <taxon>Lactobacillales</taxon>
        <taxon>Enterococcaceae</taxon>
        <taxon>Vagococcus</taxon>
    </lineage>
</organism>
<evidence type="ECO:0000313" key="15">
    <source>
        <dbReference type="EMBL" id="RSU11174.1"/>
    </source>
</evidence>
<dbReference type="Pfam" id="PF00664">
    <property type="entry name" value="ABC_membrane"/>
    <property type="match status" value="1"/>
</dbReference>
<keyword evidence="3 12" id="KW-0812">Transmembrane</keyword>
<dbReference type="CDD" id="cd03251">
    <property type="entry name" value="ABCC_MsbA"/>
    <property type="match status" value="1"/>
</dbReference>
<dbReference type="GO" id="GO:0005886">
    <property type="term" value="C:plasma membrane"/>
    <property type="evidence" value="ECO:0007669"/>
    <property type="project" value="UniProtKB-SubCell"/>
</dbReference>
<feature type="domain" description="ABC transmembrane type-1" evidence="14">
    <location>
        <begin position="16"/>
        <end position="298"/>
    </location>
</feature>
<dbReference type="SUPFAM" id="SSF90123">
    <property type="entry name" value="ABC transporter transmembrane region"/>
    <property type="match status" value="1"/>
</dbReference>
<dbReference type="InterPro" id="IPR039421">
    <property type="entry name" value="Type_1_exporter"/>
</dbReference>
<evidence type="ECO:0000256" key="6">
    <source>
        <dbReference type="ARBA" id="ARBA00022989"/>
    </source>
</evidence>
<comment type="caution">
    <text evidence="15">The sequence shown here is derived from an EMBL/GenBank/DDBJ whole genome shotgun (WGS) entry which is preliminary data.</text>
</comment>
<keyword evidence="4" id="KW-0547">Nucleotide-binding</keyword>
<dbReference type="Pfam" id="PF00005">
    <property type="entry name" value="ABC_tran"/>
    <property type="match status" value="1"/>
</dbReference>
<dbReference type="InterPro" id="IPR036640">
    <property type="entry name" value="ABC1_TM_sf"/>
</dbReference>
<dbReference type="InterPro" id="IPR017871">
    <property type="entry name" value="ABC_transporter-like_CS"/>
</dbReference>
<feature type="transmembrane region" description="Helical" evidence="12">
    <location>
        <begin position="155"/>
        <end position="173"/>
    </location>
</feature>
<dbReference type="PANTHER" id="PTHR43394:SF1">
    <property type="entry name" value="ATP-BINDING CASSETTE SUB-FAMILY B MEMBER 10, MITOCHONDRIAL"/>
    <property type="match status" value="1"/>
</dbReference>
<dbReference type="OrthoDB" id="9770415at2"/>
<keyword evidence="6 12" id="KW-1133">Transmembrane helix</keyword>
<feature type="domain" description="ABC transporter" evidence="13">
    <location>
        <begin position="332"/>
        <end position="566"/>
    </location>
</feature>
<comment type="function">
    <text evidence="9">Efflux transporter for a variety of amphiphilic cationic compounds, including antibiotics.</text>
</comment>
<evidence type="ECO:0000256" key="1">
    <source>
        <dbReference type="ARBA" id="ARBA00004651"/>
    </source>
</evidence>
<reference evidence="15 16" key="1">
    <citation type="submission" date="2017-05" db="EMBL/GenBank/DDBJ databases">
        <title>Vagococcus spp. assemblies.</title>
        <authorList>
            <person name="Gulvik C.A."/>
        </authorList>
    </citation>
    <scope>NUCLEOTIDE SEQUENCE [LARGE SCALE GENOMIC DNA]</scope>
    <source>
        <strain evidence="15 16">LMG 24798</strain>
    </source>
</reference>
<dbReference type="Proteomes" id="UP000286773">
    <property type="component" value="Unassembled WGS sequence"/>
</dbReference>
<dbReference type="InterPro" id="IPR011527">
    <property type="entry name" value="ABC1_TM_dom"/>
</dbReference>
<evidence type="ECO:0000256" key="12">
    <source>
        <dbReference type="SAM" id="Phobius"/>
    </source>
</evidence>
<dbReference type="GO" id="GO:0005524">
    <property type="term" value="F:ATP binding"/>
    <property type="evidence" value="ECO:0007669"/>
    <property type="project" value="UniProtKB-KW"/>
</dbReference>
<evidence type="ECO:0000256" key="9">
    <source>
        <dbReference type="ARBA" id="ARBA00059943"/>
    </source>
</evidence>
<evidence type="ECO:0000256" key="8">
    <source>
        <dbReference type="ARBA" id="ARBA00034018"/>
    </source>
</evidence>
<keyword evidence="16" id="KW-1185">Reference proteome</keyword>
<dbReference type="RefSeq" id="WP_126813934.1">
    <property type="nucleotide sequence ID" value="NZ_NGKC01000009.1"/>
</dbReference>
<dbReference type="PROSITE" id="PS50893">
    <property type="entry name" value="ABC_TRANSPORTER_2"/>
    <property type="match status" value="1"/>
</dbReference>
<comment type="similarity">
    <text evidence="10">Belongs to the ABC transporter superfamily. Multidrug exporter LmrA (TC 3.A.1.117.1) family.</text>
</comment>
<evidence type="ECO:0000256" key="5">
    <source>
        <dbReference type="ARBA" id="ARBA00022840"/>
    </source>
</evidence>
<evidence type="ECO:0000256" key="10">
    <source>
        <dbReference type="ARBA" id="ARBA00061674"/>
    </source>
</evidence>
<evidence type="ECO:0000256" key="11">
    <source>
        <dbReference type="ARBA" id="ARBA00072598"/>
    </source>
</evidence>
<dbReference type="GO" id="GO:0008559">
    <property type="term" value="F:ABC-type xenobiotic transporter activity"/>
    <property type="evidence" value="ECO:0007669"/>
    <property type="project" value="UniProtKB-EC"/>
</dbReference>
<dbReference type="PROSITE" id="PS50929">
    <property type="entry name" value="ABC_TM1F"/>
    <property type="match status" value="1"/>
</dbReference>
<evidence type="ECO:0000259" key="14">
    <source>
        <dbReference type="PROSITE" id="PS50929"/>
    </source>
</evidence>